<proteinExistence type="predicted"/>
<dbReference type="EMBL" id="LT906449">
    <property type="protein sequence ID" value="SNV12393.1"/>
    <property type="molecule type" value="Genomic_DNA"/>
</dbReference>
<protein>
    <submittedName>
        <fullName evidence="2">Uncharacterized protein</fullName>
    </submittedName>
</protein>
<reference evidence="1 3" key="1">
    <citation type="submission" date="2016-02" db="EMBL/GenBank/DDBJ databases">
        <authorList>
            <person name="Holder M.E."/>
            <person name="Ajami N.J."/>
            <person name="Petrosino J.F."/>
        </authorList>
    </citation>
    <scope>NUCLEOTIDE SEQUENCE [LARGE SCALE GENOMIC DNA]</scope>
    <source>
        <strain evidence="1 3">CCUG 32990</strain>
    </source>
</reference>
<dbReference type="RefSeq" id="WP_066427797.1">
    <property type="nucleotide sequence ID" value="NZ_CP014227.1"/>
</dbReference>
<dbReference type="KEGG" id="chg:AXF12_01010"/>
<sequence>MAKYKETAKASGKVVCYLPMLFDAAMERITHIDINGAEALLTTDKVECGNNFRQQYHFRRELGSWKLALTDKPGEHPEYLSLHYTPQEIQVWANTTWETKLVFNIGL</sequence>
<evidence type="ECO:0000313" key="4">
    <source>
        <dbReference type="Proteomes" id="UP000215539"/>
    </source>
</evidence>
<keyword evidence="3" id="KW-1185">Reference proteome</keyword>
<dbReference type="AlphaFoldDB" id="A0AAX2H111"/>
<dbReference type="Proteomes" id="UP000215539">
    <property type="component" value="Chromosome 1"/>
</dbReference>
<dbReference type="Proteomes" id="UP000065822">
    <property type="component" value="Chromosome"/>
</dbReference>
<evidence type="ECO:0000313" key="1">
    <source>
        <dbReference type="EMBL" id="AMD84237.1"/>
    </source>
</evidence>
<accession>A0AAX2H111</accession>
<name>A0AAX2H111_9FLAO</name>
<gene>
    <name evidence="1" type="ORF">AXF12_01010</name>
    <name evidence="2" type="ORF">SAMEA44541418_01560</name>
</gene>
<evidence type="ECO:0000313" key="2">
    <source>
        <dbReference type="EMBL" id="SNV12393.1"/>
    </source>
</evidence>
<reference evidence="2 4" key="2">
    <citation type="submission" date="2017-06" db="EMBL/GenBank/DDBJ databases">
        <authorList>
            <consortium name="Pathogen Informatics"/>
        </authorList>
    </citation>
    <scope>NUCLEOTIDE SEQUENCE [LARGE SCALE GENOMIC DNA]</scope>
    <source>
        <strain evidence="2 4">NCTC12947</strain>
    </source>
</reference>
<organism evidence="2 4">
    <name type="scientific">Capnocytophaga haemolytica</name>
    <dbReference type="NCBI Taxonomy" id="45243"/>
    <lineage>
        <taxon>Bacteria</taxon>
        <taxon>Pseudomonadati</taxon>
        <taxon>Bacteroidota</taxon>
        <taxon>Flavobacteriia</taxon>
        <taxon>Flavobacteriales</taxon>
        <taxon>Flavobacteriaceae</taxon>
        <taxon>Capnocytophaga</taxon>
    </lineage>
</organism>
<dbReference type="EMBL" id="CP014227">
    <property type="protein sequence ID" value="AMD84237.1"/>
    <property type="molecule type" value="Genomic_DNA"/>
</dbReference>
<evidence type="ECO:0000313" key="3">
    <source>
        <dbReference type="Proteomes" id="UP000065822"/>
    </source>
</evidence>